<reference evidence="4" key="1">
    <citation type="submission" date="2017-02" db="UniProtKB">
        <authorList>
            <consortium name="WormBaseParasite"/>
        </authorList>
    </citation>
    <scope>IDENTIFICATION</scope>
</reference>
<dbReference type="WBParaSite" id="HPLM_0002150101-mRNA-1">
    <property type="protein sequence ID" value="HPLM_0002150101-mRNA-1"/>
    <property type="gene ID" value="HPLM_0002150101"/>
</dbReference>
<dbReference type="PANTHER" id="PTHR46238:SF8">
    <property type="entry name" value="ENDONUCLEASE_EXONUCLEASE_PHOSPHATASE DOMAIN-CONTAINING PROTEIN"/>
    <property type="match status" value="1"/>
</dbReference>
<evidence type="ECO:0000313" key="3">
    <source>
        <dbReference type="Proteomes" id="UP000268014"/>
    </source>
</evidence>
<evidence type="ECO:0000313" key="4">
    <source>
        <dbReference type="WBParaSite" id="HPLM_0002150101-mRNA-1"/>
    </source>
</evidence>
<dbReference type="AlphaFoldDB" id="A0A0N4XAV6"/>
<dbReference type="PANTHER" id="PTHR46238">
    <property type="entry name" value="REVERSE TRANSCRIPTASE DOMAIN-CONTAINING PROTEIN"/>
    <property type="match status" value="1"/>
</dbReference>
<dbReference type="STRING" id="6290.A0A0N4XAV6"/>
<protein>
    <submittedName>
        <fullName evidence="4">Reverse transcriptase domain-containing protein</fullName>
    </submittedName>
</protein>
<name>A0A0N4XAV6_HAEPC</name>
<feature type="region of interest" description="Disordered" evidence="1">
    <location>
        <begin position="1"/>
        <end position="77"/>
    </location>
</feature>
<sequence>MDVITEELMDGPPKTILYVDDSGEQGRTSGEVSEMGENAAKEWTRSDLAADGSVDQAVKSRDSQRKGASDSNKAHNALQRRVLSKTYEGQIRSAEMRILRWACGWTRLDRIRNKDVTTAMQTAPVQLKMREQRLCWFGHVLRRPQNHPVGKAMEFEAQGKRPRGAPKKRWWDLIKKDLAEANVMAEDTINRVKRRRLTSTPERRRRRSERCRQMVVFIPGTFVMRGLLMEVNSSLGIAYTYVSHVSLLGEMNPKVPNTTVCGSGLTIKHSSEMVLITGKGQSKKRGP</sequence>
<gene>
    <name evidence="2" type="ORF">HPLM_LOCUS21490</name>
</gene>
<dbReference type="EMBL" id="UZAF01023506">
    <property type="protein sequence ID" value="VDO90250.1"/>
    <property type="molecule type" value="Genomic_DNA"/>
</dbReference>
<organism evidence="4">
    <name type="scientific">Haemonchus placei</name>
    <name type="common">Barber's pole worm</name>
    <dbReference type="NCBI Taxonomy" id="6290"/>
    <lineage>
        <taxon>Eukaryota</taxon>
        <taxon>Metazoa</taxon>
        <taxon>Ecdysozoa</taxon>
        <taxon>Nematoda</taxon>
        <taxon>Chromadorea</taxon>
        <taxon>Rhabditida</taxon>
        <taxon>Rhabditina</taxon>
        <taxon>Rhabditomorpha</taxon>
        <taxon>Strongyloidea</taxon>
        <taxon>Trichostrongylidae</taxon>
        <taxon>Haemonchus</taxon>
    </lineage>
</organism>
<evidence type="ECO:0000313" key="2">
    <source>
        <dbReference type="EMBL" id="VDO90250.1"/>
    </source>
</evidence>
<keyword evidence="3" id="KW-1185">Reference proteome</keyword>
<feature type="compositionally biased region" description="Basic and acidic residues" evidence="1">
    <location>
        <begin position="58"/>
        <end position="68"/>
    </location>
</feature>
<proteinExistence type="predicted"/>
<reference evidence="2 3" key="2">
    <citation type="submission" date="2018-11" db="EMBL/GenBank/DDBJ databases">
        <authorList>
            <consortium name="Pathogen Informatics"/>
        </authorList>
    </citation>
    <scope>NUCLEOTIDE SEQUENCE [LARGE SCALE GENOMIC DNA]</scope>
    <source>
        <strain evidence="2 3">MHpl1</strain>
    </source>
</reference>
<evidence type="ECO:0000256" key="1">
    <source>
        <dbReference type="SAM" id="MobiDB-lite"/>
    </source>
</evidence>
<dbReference type="Proteomes" id="UP000268014">
    <property type="component" value="Unassembled WGS sequence"/>
</dbReference>
<accession>A0A0N4XAV6</accession>
<dbReference type="OrthoDB" id="5794356at2759"/>